<dbReference type="GO" id="GO:0034599">
    <property type="term" value="P:cellular response to oxidative stress"/>
    <property type="evidence" value="ECO:0007669"/>
    <property type="project" value="TreeGrafter"/>
</dbReference>
<keyword evidence="7" id="KW-1185">Reference proteome</keyword>
<dbReference type="GO" id="GO:0050660">
    <property type="term" value="F:flavin adenine dinucleotide binding"/>
    <property type="evidence" value="ECO:0007669"/>
    <property type="project" value="InterPro"/>
</dbReference>
<dbReference type="GO" id="GO:0006749">
    <property type="term" value="P:glutathione metabolic process"/>
    <property type="evidence" value="ECO:0007669"/>
    <property type="project" value="TreeGrafter"/>
</dbReference>
<dbReference type="InterPro" id="IPR036188">
    <property type="entry name" value="FAD/NAD-bd_sf"/>
</dbReference>
<name>K0RXD3_THAOC</name>
<keyword evidence="5" id="KW-0676">Redox-active center</keyword>
<evidence type="ECO:0000256" key="1">
    <source>
        <dbReference type="ARBA" id="ARBA00001974"/>
    </source>
</evidence>
<evidence type="ECO:0000256" key="2">
    <source>
        <dbReference type="ARBA" id="ARBA00007532"/>
    </source>
</evidence>
<reference evidence="6 7" key="1">
    <citation type="journal article" date="2012" name="Genome Biol.">
        <title>Genome and low-iron response of an oceanic diatom adapted to chronic iron limitation.</title>
        <authorList>
            <person name="Lommer M."/>
            <person name="Specht M."/>
            <person name="Roy A.S."/>
            <person name="Kraemer L."/>
            <person name="Andreson R."/>
            <person name="Gutowska M.A."/>
            <person name="Wolf J."/>
            <person name="Bergner S.V."/>
            <person name="Schilhabel M.B."/>
            <person name="Klostermeier U.C."/>
            <person name="Beiko R.G."/>
            <person name="Rosenstiel P."/>
            <person name="Hippler M."/>
            <person name="Laroche J."/>
        </authorList>
    </citation>
    <scope>NUCLEOTIDE SEQUENCE [LARGE SCALE GENOMIC DNA]</scope>
    <source>
        <strain evidence="6 7">CCMP1005</strain>
    </source>
</reference>
<dbReference type="PANTHER" id="PTHR42737">
    <property type="entry name" value="GLUTATHIONE REDUCTASE"/>
    <property type="match status" value="1"/>
</dbReference>
<dbReference type="GO" id="GO:0004362">
    <property type="term" value="F:glutathione-disulfide reductase (NADPH) activity"/>
    <property type="evidence" value="ECO:0007669"/>
    <property type="project" value="TreeGrafter"/>
</dbReference>
<dbReference type="PANTHER" id="PTHR42737:SF2">
    <property type="entry name" value="GLUTATHIONE REDUCTASE"/>
    <property type="match status" value="1"/>
</dbReference>
<dbReference type="PRINTS" id="PR00411">
    <property type="entry name" value="PNDRDTASEI"/>
</dbReference>
<evidence type="ECO:0000313" key="7">
    <source>
        <dbReference type="Proteomes" id="UP000266841"/>
    </source>
</evidence>
<dbReference type="AlphaFoldDB" id="K0RXD3"/>
<comment type="cofactor">
    <cofactor evidence="1">
        <name>FAD</name>
        <dbReference type="ChEBI" id="CHEBI:57692"/>
    </cofactor>
</comment>
<dbReference type="OrthoDB" id="195617at2759"/>
<keyword evidence="3" id="KW-0560">Oxidoreductase</keyword>
<accession>K0RXD3</accession>
<dbReference type="GO" id="GO:0045454">
    <property type="term" value="P:cell redox homeostasis"/>
    <property type="evidence" value="ECO:0007669"/>
    <property type="project" value="InterPro"/>
</dbReference>
<proteinExistence type="inferred from homology"/>
<comment type="caution">
    <text evidence="6">The sequence shown here is derived from an EMBL/GenBank/DDBJ whole genome shotgun (WGS) entry which is preliminary data.</text>
</comment>
<evidence type="ECO:0000256" key="5">
    <source>
        <dbReference type="ARBA" id="ARBA00023284"/>
    </source>
</evidence>
<dbReference type="eggNOG" id="KOG0405">
    <property type="taxonomic scope" value="Eukaryota"/>
</dbReference>
<evidence type="ECO:0000256" key="3">
    <source>
        <dbReference type="ARBA" id="ARBA00023002"/>
    </source>
</evidence>
<dbReference type="Gene3D" id="3.50.50.60">
    <property type="entry name" value="FAD/NAD(P)-binding domain"/>
    <property type="match status" value="1"/>
</dbReference>
<dbReference type="SUPFAM" id="SSF51905">
    <property type="entry name" value="FAD/NAD(P)-binding domain"/>
    <property type="match status" value="1"/>
</dbReference>
<organism evidence="6 7">
    <name type="scientific">Thalassiosira oceanica</name>
    <name type="common">Marine diatom</name>
    <dbReference type="NCBI Taxonomy" id="159749"/>
    <lineage>
        <taxon>Eukaryota</taxon>
        <taxon>Sar</taxon>
        <taxon>Stramenopiles</taxon>
        <taxon>Ochrophyta</taxon>
        <taxon>Bacillariophyta</taxon>
        <taxon>Coscinodiscophyceae</taxon>
        <taxon>Thalassiosirophycidae</taxon>
        <taxon>Thalassiosirales</taxon>
        <taxon>Thalassiosiraceae</taxon>
        <taxon>Thalassiosira</taxon>
    </lineage>
</organism>
<dbReference type="InterPro" id="IPR046952">
    <property type="entry name" value="GSHR/TRXR-like"/>
</dbReference>
<dbReference type="GO" id="GO:0005739">
    <property type="term" value="C:mitochondrion"/>
    <property type="evidence" value="ECO:0007669"/>
    <property type="project" value="TreeGrafter"/>
</dbReference>
<gene>
    <name evidence="6" type="ORF">THAOC_29436</name>
</gene>
<evidence type="ECO:0000256" key="4">
    <source>
        <dbReference type="ARBA" id="ARBA00023157"/>
    </source>
</evidence>
<dbReference type="Proteomes" id="UP000266841">
    <property type="component" value="Unassembled WGS sequence"/>
</dbReference>
<protein>
    <submittedName>
        <fullName evidence="6">Uncharacterized protein</fullName>
    </submittedName>
</protein>
<comment type="similarity">
    <text evidence="2">Belongs to the class-I pyridine nucleotide-disulfide oxidoreductase family.</text>
</comment>
<dbReference type="GO" id="GO:0005829">
    <property type="term" value="C:cytosol"/>
    <property type="evidence" value="ECO:0007669"/>
    <property type="project" value="TreeGrafter"/>
</dbReference>
<sequence length="112" mass="11451">MFQRSSAAAFQVRPTAKTYLRAMNRVASSASASSLSAEASNGESYDYDLVVIGGGSGGVRASRIAAGHGAKVALLESKLKHGVSPYFAAIGGTCVNVGELEGSVISNKREGL</sequence>
<evidence type="ECO:0000313" key="6">
    <source>
        <dbReference type="EMBL" id="EJK51392.1"/>
    </source>
</evidence>
<keyword evidence="4" id="KW-1015">Disulfide bond</keyword>
<dbReference type="EMBL" id="AGNL01041708">
    <property type="protein sequence ID" value="EJK51392.1"/>
    <property type="molecule type" value="Genomic_DNA"/>
</dbReference>